<dbReference type="Proteomes" id="UP000261052">
    <property type="component" value="Unassembled WGS sequence"/>
</dbReference>
<accession>A0A3E4M7N3</accession>
<dbReference type="InterPro" id="IPR006427">
    <property type="entry name" value="Portal_HK97"/>
</dbReference>
<sequence length="399" mass="45958">MGLSLRKLFKAREKPEEDVQRVSSVEIADQQVRDAVTEICLRELAFWTCVGKIANALTKCEFRTFYEGEELFKDEYYLWNYEPNRNQNKAEFLSKAMEQLFRNNELLIVESYDGQLLVADDFSVTKNALYGDTYTNVQVDDYTFSRSFRSSDVLHWTLNNKNVNRIMQHLYDSYSKLIDYSAKSYLKSRGSRGTLNISAMAQSDKLFNEKLEKLMNEYFKSFFESPNAVLPLFEGYSYTDIGSKTYSEGTSRDIKSQYDDIFDFTARGFSMPPTLAKGDVQDTEKAVDEMLTFCLDPLAQMFMQEINRKRIGKNGIQKGTKLQIDTMRVKHIDMFDIATSADKLISSGIYTVNMILRALGEIPIDEDWADQHFITKNYSTIQEILEEQQKGGGKNAKTG</sequence>
<evidence type="ECO:0000313" key="2">
    <source>
        <dbReference type="Proteomes" id="UP000261052"/>
    </source>
</evidence>
<protein>
    <submittedName>
        <fullName evidence="1">Phage portal protein</fullName>
    </submittedName>
</protein>
<proteinExistence type="predicted"/>
<evidence type="ECO:0000313" key="1">
    <source>
        <dbReference type="EMBL" id="RGK45660.1"/>
    </source>
</evidence>
<organism evidence="1 2">
    <name type="scientific">Agathobacter rectalis</name>
    <dbReference type="NCBI Taxonomy" id="39491"/>
    <lineage>
        <taxon>Bacteria</taxon>
        <taxon>Bacillati</taxon>
        <taxon>Bacillota</taxon>
        <taxon>Clostridia</taxon>
        <taxon>Lachnospirales</taxon>
        <taxon>Lachnospiraceae</taxon>
        <taxon>Agathobacter</taxon>
    </lineage>
</organism>
<dbReference type="NCBIfam" id="TIGR01537">
    <property type="entry name" value="portal_HK97"/>
    <property type="match status" value="1"/>
</dbReference>
<dbReference type="Pfam" id="PF04860">
    <property type="entry name" value="Phage_portal"/>
    <property type="match status" value="1"/>
</dbReference>
<dbReference type="EMBL" id="QSQP01000001">
    <property type="protein sequence ID" value="RGK45660.1"/>
    <property type="molecule type" value="Genomic_DNA"/>
</dbReference>
<dbReference type="InterPro" id="IPR006944">
    <property type="entry name" value="Phage/GTA_portal"/>
</dbReference>
<reference evidence="1 2" key="1">
    <citation type="submission" date="2018-08" db="EMBL/GenBank/DDBJ databases">
        <title>A genome reference for cultivated species of the human gut microbiota.</title>
        <authorList>
            <person name="Zou Y."/>
            <person name="Xue W."/>
            <person name="Luo G."/>
        </authorList>
    </citation>
    <scope>NUCLEOTIDE SEQUENCE [LARGE SCALE GENOMIC DNA]</scope>
    <source>
        <strain evidence="1 2">TF11-15AC</strain>
    </source>
</reference>
<name>A0A3E4M7N3_9FIRM</name>
<gene>
    <name evidence="1" type="ORF">DXD13_00850</name>
</gene>
<dbReference type="AlphaFoldDB" id="A0A3E4M7N3"/>
<dbReference type="RefSeq" id="WP_117684558.1">
    <property type="nucleotide sequence ID" value="NZ_QSQP01000001.1"/>
</dbReference>
<comment type="caution">
    <text evidence="1">The sequence shown here is derived from an EMBL/GenBank/DDBJ whole genome shotgun (WGS) entry which is preliminary data.</text>
</comment>